<name>A0ABW1FIX7_9ACTN</name>
<dbReference type="Gene3D" id="3.40.50.150">
    <property type="entry name" value="Vaccinia Virus protein VP39"/>
    <property type="match status" value="1"/>
</dbReference>
<evidence type="ECO:0000256" key="3">
    <source>
        <dbReference type="ARBA" id="ARBA00022603"/>
    </source>
</evidence>
<comment type="caution">
    <text evidence="7">The sequence shown here is derived from an EMBL/GenBank/DDBJ whole genome shotgun (WGS) entry which is preliminary data.</text>
</comment>
<evidence type="ECO:0000256" key="6">
    <source>
        <dbReference type="RuleBase" id="RU362030"/>
    </source>
</evidence>
<comment type="function">
    <text evidence="1 6">Exhibits S-adenosyl-L-methionine-dependent methyltransferase activity.</text>
</comment>
<evidence type="ECO:0000256" key="1">
    <source>
        <dbReference type="ARBA" id="ARBA00003907"/>
    </source>
</evidence>
<dbReference type="InterPro" id="IPR011610">
    <property type="entry name" value="SAM_mthyl_Trfase_ML2640-like"/>
</dbReference>
<proteinExistence type="inferred from homology"/>
<dbReference type="NCBIfam" id="TIGR00027">
    <property type="entry name" value="mthyl_TIGR00027"/>
    <property type="match status" value="1"/>
</dbReference>
<dbReference type="Proteomes" id="UP001596241">
    <property type="component" value="Unassembled WGS sequence"/>
</dbReference>
<dbReference type="EC" id="2.1.1.-" evidence="6"/>
<evidence type="ECO:0000256" key="2">
    <source>
        <dbReference type="ARBA" id="ARBA00008138"/>
    </source>
</evidence>
<organism evidence="7 8">
    <name type="scientific">Streptomyces ramulosus</name>
    <dbReference type="NCBI Taxonomy" id="47762"/>
    <lineage>
        <taxon>Bacteria</taxon>
        <taxon>Bacillati</taxon>
        <taxon>Actinomycetota</taxon>
        <taxon>Actinomycetes</taxon>
        <taxon>Kitasatosporales</taxon>
        <taxon>Streptomycetaceae</taxon>
        <taxon>Streptomyces</taxon>
    </lineage>
</organism>
<dbReference type="InterPro" id="IPR007213">
    <property type="entry name" value="Ppm1/Ppm2/Tcmp"/>
</dbReference>
<dbReference type="InterPro" id="IPR029063">
    <property type="entry name" value="SAM-dependent_MTases_sf"/>
</dbReference>
<keyword evidence="5 6" id="KW-0949">S-adenosyl-L-methionine</keyword>
<dbReference type="EMBL" id="JBHSPW010000005">
    <property type="protein sequence ID" value="MFC5893892.1"/>
    <property type="molecule type" value="Genomic_DNA"/>
</dbReference>
<dbReference type="PANTHER" id="PTHR43619">
    <property type="entry name" value="S-ADENOSYL-L-METHIONINE-DEPENDENT METHYLTRANSFERASE YKTD-RELATED"/>
    <property type="match status" value="1"/>
</dbReference>
<evidence type="ECO:0000313" key="8">
    <source>
        <dbReference type="Proteomes" id="UP001596241"/>
    </source>
</evidence>
<evidence type="ECO:0000256" key="4">
    <source>
        <dbReference type="ARBA" id="ARBA00022679"/>
    </source>
</evidence>
<dbReference type="RefSeq" id="WP_345091758.1">
    <property type="nucleotide sequence ID" value="NZ_BAAAWG010000019.1"/>
</dbReference>
<dbReference type="PANTHER" id="PTHR43619:SF2">
    <property type="entry name" value="S-ADENOSYL-L-METHIONINE-DEPENDENT METHYLTRANSFERASES SUPERFAMILY PROTEIN"/>
    <property type="match status" value="1"/>
</dbReference>
<comment type="similarity">
    <text evidence="2 6">Belongs to the UPF0677 family.</text>
</comment>
<keyword evidence="8" id="KW-1185">Reference proteome</keyword>
<dbReference type="GO" id="GO:0008168">
    <property type="term" value="F:methyltransferase activity"/>
    <property type="evidence" value="ECO:0007669"/>
    <property type="project" value="UniProtKB-KW"/>
</dbReference>
<accession>A0ABW1FIX7</accession>
<gene>
    <name evidence="7" type="ORF">ACFP3M_13780</name>
</gene>
<sequence length="283" mass="31226">MTSAEMQMEPVSRTAQWTAAARALESERPDRIFDDPLARAVAGDTGFELLERYRGSAVAPFVLVRTRYLDDALVRALRERGLRQVVSVAAGMDMRSARLTWPDGVTLYELDRPALLDAKAELLARHGVDTSGGPHRRAVAVDLAEQWQGELHAAGFDPEQPTLWVAEGLFFFLPEDVVRRLLGTLRELSAPGSVLLGDMTSRTTLTNPLARGFLSILAEDGNPWLFGTDTPEEFLPDCGWSVTDLRQPGEDGADFGRWPHPVPPRTMTGVPRSFLFTAEVRTA</sequence>
<dbReference type="SUPFAM" id="SSF53335">
    <property type="entry name" value="S-adenosyl-L-methionine-dependent methyltransferases"/>
    <property type="match status" value="1"/>
</dbReference>
<dbReference type="GO" id="GO:0032259">
    <property type="term" value="P:methylation"/>
    <property type="evidence" value="ECO:0007669"/>
    <property type="project" value="UniProtKB-KW"/>
</dbReference>
<keyword evidence="3 6" id="KW-0489">Methyltransferase</keyword>
<keyword evidence="4 7" id="KW-0808">Transferase</keyword>
<dbReference type="Pfam" id="PF04072">
    <property type="entry name" value="LCM"/>
    <property type="match status" value="1"/>
</dbReference>
<protein>
    <recommendedName>
        <fullName evidence="6">S-adenosyl-L-methionine-dependent methyltransferase</fullName>
        <ecNumber evidence="6">2.1.1.-</ecNumber>
    </recommendedName>
</protein>
<evidence type="ECO:0000313" key="7">
    <source>
        <dbReference type="EMBL" id="MFC5893892.1"/>
    </source>
</evidence>
<evidence type="ECO:0000256" key="5">
    <source>
        <dbReference type="ARBA" id="ARBA00022691"/>
    </source>
</evidence>
<reference evidence="8" key="1">
    <citation type="journal article" date="2019" name="Int. J. Syst. Evol. Microbiol.">
        <title>The Global Catalogue of Microorganisms (GCM) 10K type strain sequencing project: providing services to taxonomists for standard genome sequencing and annotation.</title>
        <authorList>
            <consortium name="The Broad Institute Genomics Platform"/>
            <consortium name="The Broad Institute Genome Sequencing Center for Infectious Disease"/>
            <person name="Wu L."/>
            <person name="Ma J."/>
        </authorList>
    </citation>
    <scope>NUCLEOTIDE SEQUENCE [LARGE SCALE GENOMIC DNA]</scope>
    <source>
        <strain evidence="8">CGMCC 1.15809</strain>
    </source>
</reference>